<evidence type="ECO:0000259" key="2">
    <source>
        <dbReference type="PROSITE" id="PS51724"/>
    </source>
</evidence>
<comment type="caution">
    <text evidence="3">The sequence shown here is derived from an EMBL/GenBank/DDBJ whole genome shotgun (WGS) entry which is preliminary data.</text>
</comment>
<dbReference type="SUPFAM" id="SSF110997">
    <property type="entry name" value="Sporulation related repeat"/>
    <property type="match status" value="1"/>
</dbReference>
<dbReference type="GO" id="GO:0042834">
    <property type="term" value="F:peptidoglycan binding"/>
    <property type="evidence" value="ECO:0007669"/>
    <property type="project" value="InterPro"/>
</dbReference>
<keyword evidence="4" id="KW-1185">Reference proteome</keyword>
<keyword evidence="1" id="KW-0472">Membrane</keyword>
<proteinExistence type="predicted"/>
<dbReference type="InterPro" id="IPR007730">
    <property type="entry name" value="SPOR-like_dom"/>
</dbReference>
<dbReference type="RefSeq" id="WP_157589288.1">
    <property type="nucleotide sequence ID" value="NZ_WPIN01000016.1"/>
</dbReference>
<dbReference type="EMBL" id="WPIN01000016">
    <property type="protein sequence ID" value="MVM34467.1"/>
    <property type="molecule type" value="Genomic_DNA"/>
</dbReference>
<evidence type="ECO:0000313" key="4">
    <source>
        <dbReference type="Proteomes" id="UP000436006"/>
    </source>
</evidence>
<keyword evidence="1" id="KW-1133">Transmembrane helix</keyword>
<dbReference type="Pfam" id="PF18174">
    <property type="entry name" value="HU-CCDC81_bac_1"/>
    <property type="match status" value="1"/>
</dbReference>
<keyword evidence="1" id="KW-0812">Transmembrane</keyword>
<feature type="transmembrane region" description="Helical" evidence="1">
    <location>
        <begin position="178"/>
        <end position="199"/>
    </location>
</feature>
<accession>A0A7K1SKY2</accession>
<dbReference type="Gene3D" id="3.30.70.1070">
    <property type="entry name" value="Sporulation related repeat"/>
    <property type="match status" value="1"/>
</dbReference>
<organism evidence="3 4">
    <name type="scientific">Spirosoma arboris</name>
    <dbReference type="NCBI Taxonomy" id="2682092"/>
    <lineage>
        <taxon>Bacteria</taxon>
        <taxon>Pseudomonadati</taxon>
        <taxon>Bacteroidota</taxon>
        <taxon>Cytophagia</taxon>
        <taxon>Cytophagales</taxon>
        <taxon>Cytophagaceae</taxon>
        <taxon>Spirosoma</taxon>
    </lineage>
</organism>
<reference evidence="3 4" key="1">
    <citation type="submission" date="2019-12" db="EMBL/GenBank/DDBJ databases">
        <title>Spirosoma sp. HMF4905 genome sequencing and assembly.</title>
        <authorList>
            <person name="Kang H."/>
            <person name="Cha I."/>
            <person name="Kim H."/>
            <person name="Joh K."/>
        </authorList>
    </citation>
    <scope>NUCLEOTIDE SEQUENCE [LARGE SCALE GENOMIC DNA]</scope>
    <source>
        <strain evidence="3 4">HMF4905</strain>
    </source>
</reference>
<dbReference type="InterPro" id="IPR041268">
    <property type="entry name" value="HU-CCDC81_bac_2"/>
</dbReference>
<feature type="domain" description="SPOR" evidence="2">
    <location>
        <begin position="309"/>
        <end position="389"/>
    </location>
</feature>
<dbReference type="Proteomes" id="UP000436006">
    <property type="component" value="Unassembled WGS sequence"/>
</dbReference>
<evidence type="ECO:0000256" key="1">
    <source>
        <dbReference type="SAM" id="Phobius"/>
    </source>
</evidence>
<sequence length="389" mass="42819">MASVNDYLKKLLYQYDCVVVPELGAFLTHYQSASFTETSGLYLPPRKRVAFNEALRFDDGILANYIMLHEPVTREGAQRHVSVFVAELRQQVESTGRFELEGIGTFTHNEESRLQFSPSLRHNFFGEAYGMSALSVQAINRQPQLEPAFEAVPVTDLGPLLVREDDVQLIPYRPARPYWRVAAIALLVSSIGAVSYFSVIKPDQPFQSSLDPASLFRSVTTSFFERFTGVKEPAKTTVISKVTYTPVSEIKPVIEEPTELAVAAPTPTPSEVTAKTELTSADVKAKLEAPAAVKSEVVEKAAAPVAKPVRTGPHFTVIAGVFLSKHNALKLRRQLRKAGYEDAFVIMPAPNEKEMYKVAAAGSSIRNEAVAKMAAIDELAGTESWILKN</sequence>
<dbReference type="InterPro" id="IPR040495">
    <property type="entry name" value="HU-CCDC81_bac_1"/>
</dbReference>
<dbReference type="Pfam" id="PF05036">
    <property type="entry name" value="SPOR"/>
    <property type="match status" value="1"/>
</dbReference>
<gene>
    <name evidence="3" type="ORF">GO755_30840</name>
</gene>
<name>A0A7K1SKY2_9BACT</name>
<dbReference type="Pfam" id="PF18175">
    <property type="entry name" value="HU-CCDC81_bac_2"/>
    <property type="match status" value="1"/>
</dbReference>
<dbReference type="AlphaFoldDB" id="A0A7K1SKY2"/>
<dbReference type="InterPro" id="IPR036680">
    <property type="entry name" value="SPOR-like_sf"/>
</dbReference>
<dbReference type="PROSITE" id="PS51724">
    <property type="entry name" value="SPOR"/>
    <property type="match status" value="1"/>
</dbReference>
<evidence type="ECO:0000313" key="3">
    <source>
        <dbReference type="EMBL" id="MVM34467.1"/>
    </source>
</evidence>
<protein>
    <submittedName>
        <fullName evidence="3">SPOR domain-containing protein</fullName>
    </submittedName>
</protein>